<name>A0A1I5SUK5_9FIRM</name>
<feature type="region of interest" description="Disordered" evidence="1">
    <location>
        <begin position="1"/>
        <end position="41"/>
    </location>
</feature>
<keyword evidence="4" id="KW-1185">Reference proteome</keyword>
<evidence type="ECO:0000313" key="3">
    <source>
        <dbReference type="EMBL" id="SFP74445.1"/>
    </source>
</evidence>
<evidence type="ECO:0000259" key="2">
    <source>
        <dbReference type="PROSITE" id="PS50943"/>
    </source>
</evidence>
<proteinExistence type="predicted"/>
<dbReference type="SUPFAM" id="SSF47413">
    <property type="entry name" value="lambda repressor-like DNA-binding domains"/>
    <property type="match status" value="1"/>
</dbReference>
<sequence length="133" mass="15573">MKKTQTKTDKQINEFRQAQKDLGDAVKEARESAKKKVTQEGLAEKSFLESESIKRIERGEGNPRYSTHHPLVRNLDMNPYKIFYREKYDENTNLMDLIHYLMTNCSDAEAKKLLPFVKGFINMFHSENAKDIE</sequence>
<dbReference type="PROSITE" id="PS50943">
    <property type="entry name" value="HTH_CROC1"/>
    <property type="match status" value="1"/>
</dbReference>
<dbReference type="GO" id="GO:0003677">
    <property type="term" value="F:DNA binding"/>
    <property type="evidence" value="ECO:0007669"/>
    <property type="project" value="InterPro"/>
</dbReference>
<evidence type="ECO:0000256" key="1">
    <source>
        <dbReference type="SAM" id="MobiDB-lite"/>
    </source>
</evidence>
<dbReference type="InterPro" id="IPR001387">
    <property type="entry name" value="Cro/C1-type_HTH"/>
</dbReference>
<dbReference type="Proteomes" id="UP000182624">
    <property type="component" value="Unassembled WGS sequence"/>
</dbReference>
<dbReference type="CDD" id="cd00093">
    <property type="entry name" value="HTH_XRE"/>
    <property type="match status" value="1"/>
</dbReference>
<dbReference type="Gene3D" id="1.10.260.40">
    <property type="entry name" value="lambda repressor-like DNA-binding domains"/>
    <property type="match status" value="1"/>
</dbReference>
<accession>A0A1I5SUK5</accession>
<dbReference type="OrthoDB" id="9798912at2"/>
<dbReference type="RefSeq" id="WP_074885849.1">
    <property type="nucleotide sequence ID" value="NZ_FOXO01000007.1"/>
</dbReference>
<reference evidence="4" key="1">
    <citation type="submission" date="2016-10" db="EMBL/GenBank/DDBJ databases">
        <authorList>
            <person name="Varghese N."/>
            <person name="Submissions S."/>
        </authorList>
    </citation>
    <scope>NUCLEOTIDE SEQUENCE [LARGE SCALE GENOMIC DNA]</scope>
    <source>
        <strain evidence="4">P18</strain>
    </source>
</reference>
<dbReference type="AlphaFoldDB" id="A0A1I5SUK5"/>
<dbReference type="EMBL" id="FOXO01000007">
    <property type="protein sequence ID" value="SFP74445.1"/>
    <property type="molecule type" value="Genomic_DNA"/>
</dbReference>
<evidence type="ECO:0000313" key="4">
    <source>
        <dbReference type="Proteomes" id="UP000182624"/>
    </source>
</evidence>
<organism evidence="3 4">
    <name type="scientific">Butyrivibrio proteoclasticus</name>
    <dbReference type="NCBI Taxonomy" id="43305"/>
    <lineage>
        <taxon>Bacteria</taxon>
        <taxon>Bacillati</taxon>
        <taxon>Bacillota</taxon>
        <taxon>Clostridia</taxon>
        <taxon>Lachnospirales</taxon>
        <taxon>Lachnospiraceae</taxon>
        <taxon>Butyrivibrio</taxon>
    </lineage>
</organism>
<dbReference type="InterPro" id="IPR010982">
    <property type="entry name" value="Lambda_DNA-bd_dom_sf"/>
</dbReference>
<feature type="domain" description="HTH cro/C1-type" evidence="2">
    <location>
        <begin position="26"/>
        <end position="82"/>
    </location>
</feature>
<gene>
    <name evidence="3" type="ORF">SAMN04487928_10771</name>
</gene>
<protein>
    <recommendedName>
        <fullName evidence="2">HTH cro/C1-type domain-containing protein</fullName>
    </recommendedName>
</protein>